<keyword evidence="3" id="KW-1185">Reference proteome</keyword>
<proteinExistence type="predicted"/>
<evidence type="ECO:0000256" key="1">
    <source>
        <dbReference type="SAM" id="MobiDB-lite"/>
    </source>
</evidence>
<evidence type="ECO:0000313" key="3">
    <source>
        <dbReference type="Proteomes" id="UP000078540"/>
    </source>
</evidence>
<name>A0A195B420_9HYME</name>
<dbReference type="Proteomes" id="UP000078540">
    <property type="component" value="Unassembled WGS sequence"/>
</dbReference>
<feature type="region of interest" description="Disordered" evidence="1">
    <location>
        <begin position="1"/>
        <end position="21"/>
    </location>
</feature>
<dbReference type="AlphaFoldDB" id="A0A195B420"/>
<gene>
    <name evidence="2" type="ORF">ALC53_10397</name>
</gene>
<accession>A0A195B420</accession>
<organism evidence="2 3">
    <name type="scientific">Atta colombica</name>
    <dbReference type="NCBI Taxonomy" id="520822"/>
    <lineage>
        <taxon>Eukaryota</taxon>
        <taxon>Metazoa</taxon>
        <taxon>Ecdysozoa</taxon>
        <taxon>Arthropoda</taxon>
        <taxon>Hexapoda</taxon>
        <taxon>Insecta</taxon>
        <taxon>Pterygota</taxon>
        <taxon>Neoptera</taxon>
        <taxon>Endopterygota</taxon>
        <taxon>Hymenoptera</taxon>
        <taxon>Apocrita</taxon>
        <taxon>Aculeata</taxon>
        <taxon>Formicoidea</taxon>
        <taxon>Formicidae</taxon>
        <taxon>Myrmicinae</taxon>
        <taxon>Atta</taxon>
    </lineage>
</organism>
<reference evidence="2 3" key="1">
    <citation type="submission" date="2015-09" db="EMBL/GenBank/DDBJ databases">
        <title>Atta colombica WGS genome.</title>
        <authorList>
            <person name="Nygaard S."/>
            <person name="Hu H."/>
            <person name="Boomsma J."/>
            <person name="Zhang G."/>
        </authorList>
    </citation>
    <scope>NUCLEOTIDE SEQUENCE [LARGE SCALE GENOMIC DNA]</scope>
    <source>
        <strain evidence="2">Treedump-2</strain>
        <tissue evidence="2">Whole body</tissue>
    </source>
</reference>
<evidence type="ECO:0000313" key="2">
    <source>
        <dbReference type="EMBL" id="KYM79231.1"/>
    </source>
</evidence>
<sequence length="83" mass="9188">MDVADGNVLSRRGSSTPPATAGKLHMLQTALHWGAKHGNENIVKLIAGTYKDYIKSVNETTVSIISLRLMDKIFVHKINIWTL</sequence>
<protein>
    <submittedName>
        <fullName evidence="2">Uncharacterized protein</fullName>
    </submittedName>
</protein>
<dbReference type="EMBL" id="KQ976618">
    <property type="protein sequence ID" value="KYM79231.1"/>
    <property type="molecule type" value="Genomic_DNA"/>
</dbReference>